<dbReference type="AlphaFoldDB" id="A0A3M0AQ65"/>
<accession>A0A3M0AQ65</accession>
<name>A0A3M0AQ65_9GAMM</name>
<dbReference type="Pfam" id="PF10977">
    <property type="entry name" value="DUF2797"/>
    <property type="match status" value="1"/>
</dbReference>
<proteinExistence type="predicted"/>
<gene>
    <name evidence="1" type="ORF">DFR27_0930</name>
</gene>
<keyword evidence="2" id="KW-1185">Reference proteome</keyword>
<dbReference type="EMBL" id="REFJ01000002">
    <property type="protein sequence ID" value="RMA81132.1"/>
    <property type="molecule type" value="Genomic_DNA"/>
</dbReference>
<protein>
    <submittedName>
        <fullName evidence="1">Uncharacterized protein DUF2797</fullName>
    </submittedName>
</protein>
<sequence length="272" mass="30324">MRGLASKLQVESPDGMAEYRLRLGNEQRLLNDMIGQSLSLRFHGEIRCGHCAKITKKSYSQGYCFQCMQTLPQCDSCIMSPEKCHLHLGSCRDAEWGKANCEIDHIVYLANSSGLKIGITRHSQVPTRWLDQGAVAAVPLYRVATRRLSGLIEAHAKGSVADKTNWRAMLKNEVPEIDLSQAATKMQQQLSEYVEDLQFAFGANAIMPLVPSVWTTDYPVSEYPTKVVSLNLEKLGEVAGKLMGIKGQYLIFDTGVINLRKYTGYDIECKVS</sequence>
<reference evidence="1 2" key="1">
    <citation type="submission" date="2018-10" db="EMBL/GenBank/DDBJ databases">
        <title>Genomic Encyclopedia of Type Strains, Phase IV (KMG-IV): sequencing the most valuable type-strain genomes for metagenomic binning, comparative biology and taxonomic classification.</title>
        <authorList>
            <person name="Goeker M."/>
        </authorList>
    </citation>
    <scope>NUCLEOTIDE SEQUENCE [LARGE SCALE GENOMIC DNA]</scope>
    <source>
        <strain evidence="1 2">DSM 25080</strain>
    </source>
</reference>
<evidence type="ECO:0000313" key="2">
    <source>
        <dbReference type="Proteomes" id="UP000267187"/>
    </source>
</evidence>
<evidence type="ECO:0000313" key="1">
    <source>
        <dbReference type="EMBL" id="RMA81132.1"/>
    </source>
</evidence>
<dbReference type="InterPro" id="IPR021246">
    <property type="entry name" value="DUF2797"/>
</dbReference>
<comment type="caution">
    <text evidence="1">The sequence shown here is derived from an EMBL/GenBank/DDBJ whole genome shotgun (WGS) entry which is preliminary data.</text>
</comment>
<organism evidence="1 2">
    <name type="scientific">Umboniibacter marinipuniceus</name>
    <dbReference type="NCBI Taxonomy" id="569599"/>
    <lineage>
        <taxon>Bacteria</taxon>
        <taxon>Pseudomonadati</taxon>
        <taxon>Pseudomonadota</taxon>
        <taxon>Gammaproteobacteria</taxon>
        <taxon>Cellvibrionales</taxon>
        <taxon>Cellvibrionaceae</taxon>
        <taxon>Umboniibacter</taxon>
    </lineage>
</organism>
<dbReference type="Proteomes" id="UP000267187">
    <property type="component" value="Unassembled WGS sequence"/>
</dbReference>
<dbReference type="RefSeq" id="WP_245962602.1">
    <property type="nucleotide sequence ID" value="NZ_REFJ01000002.1"/>
</dbReference>